<name>X0XBX1_9ZZZZ</name>
<dbReference type="Pfam" id="PF00574">
    <property type="entry name" value="CLP_protease"/>
    <property type="match status" value="1"/>
</dbReference>
<evidence type="ECO:0008006" key="2">
    <source>
        <dbReference type="Google" id="ProtNLM"/>
    </source>
</evidence>
<proteinExistence type="predicted"/>
<dbReference type="PANTHER" id="PTHR10381">
    <property type="entry name" value="ATP-DEPENDENT CLP PROTEASE PROTEOLYTIC SUBUNIT"/>
    <property type="match status" value="1"/>
</dbReference>
<dbReference type="InterPro" id="IPR023562">
    <property type="entry name" value="ClpP/TepA"/>
</dbReference>
<dbReference type="GO" id="GO:0051117">
    <property type="term" value="F:ATPase binding"/>
    <property type="evidence" value="ECO:0007669"/>
    <property type="project" value="TreeGrafter"/>
</dbReference>
<evidence type="ECO:0000313" key="1">
    <source>
        <dbReference type="EMBL" id="GAG32922.1"/>
    </source>
</evidence>
<dbReference type="InterPro" id="IPR029045">
    <property type="entry name" value="ClpP/crotonase-like_dom_sf"/>
</dbReference>
<dbReference type="EMBL" id="BARS01041502">
    <property type="protein sequence ID" value="GAG32922.1"/>
    <property type="molecule type" value="Genomic_DNA"/>
</dbReference>
<dbReference type="AlphaFoldDB" id="X0XBX1"/>
<dbReference type="GO" id="GO:0006515">
    <property type="term" value="P:protein quality control for misfolded or incompletely synthesized proteins"/>
    <property type="evidence" value="ECO:0007669"/>
    <property type="project" value="TreeGrafter"/>
</dbReference>
<organism evidence="1">
    <name type="scientific">marine sediment metagenome</name>
    <dbReference type="NCBI Taxonomy" id="412755"/>
    <lineage>
        <taxon>unclassified sequences</taxon>
        <taxon>metagenomes</taxon>
        <taxon>ecological metagenomes</taxon>
    </lineage>
</organism>
<accession>X0XBX1</accession>
<sequence length="98" mass="11066">SAAPLLLAAGTPGHRWVAANTFFMHHQGVDEIEGQVSSLKADLKHMEALDNTWTRLLAGLSNKPIKWWDDRAKKAEDFYFSAEDAIEWGLADSIWNER</sequence>
<dbReference type="GO" id="GO:0009368">
    <property type="term" value="C:endopeptidase Clp complex"/>
    <property type="evidence" value="ECO:0007669"/>
    <property type="project" value="TreeGrafter"/>
</dbReference>
<dbReference type="SUPFAM" id="SSF52096">
    <property type="entry name" value="ClpP/crotonase"/>
    <property type="match status" value="1"/>
</dbReference>
<reference evidence="1" key="1">
    <citation type="journal article" date="2014" name="Front. Microbiol.">
        <title>High frequency of phylogenetically diverse reductive dehalogenase-homologous genes in deep subseafloor sedimentary metagenomes.</title>
        <authorList>
            <person name="Kawai M."/>
            <person name="Futagami T."/>
            <person name="Toyoda A."/>
            <person name="Takaki Y."/>
            <person name="Nishi S."/>
            <person name="Hori S."/>
            <person name="Arai W."/>
            <person name="Tsubouchi T."/>
            <person name="Morono Y."/>
            <person name="Uchiyama I."/>
            <person name="Ito T."/>
            <person name="Fujiyama A."/>
            <person name="Inagaki F."/>
            <person name="Takami H."/>
        </authorList>
    </citation>
    <scope>NUCLEOTIDE SEQUENCE</scope>
    <source>
        <strain evidence="1">Expedition CK06-06</strain>
    </source>
</reference>
<gene>
    <name evidence="1" type="ORF">S01H1_63110</name>
</gene>
<dbReference type="GO" id="GO:0004252">
    <property type="term" value="F:serine-type endopeptidase activity"/>
    <property type="evidence" value="ECO:0007669"/>
    <property type="project" value="TreeGrafter"/>
</dbReference>
<feature type="non-terminal residue" evidence="1">
    <location>
        <position position="1"/>
    </location>
</feature>
<comment type="caution">
    <text evidence="1">The sequence shown here is derived from an EMBL/GenBank/DDBJ whole genome shotgun (WGS) entry which is preliminary data.</text>
</comment>
<dbReference type="PANTHER" id="PTHR10381:SF11">
    <property type="entry name" value="ATP-DEPENDENT CLP PROTEASE PROTEOLYTIC SUBUNIT, MITOCHONDRIAL"/>
    <property type="match status" value="1"/>
</dbReference>
<protein>
    <recommendedName>
        <fullName evidence="2">ATP-dependent Clp protease proteolytic subunit</fullName>
    </recommendedName>
</protein>
<dbReference type="GO" id="GO:0004176">
    <property type="term" value="F:ATP-dependent peptidase activity"/>
    <property type="evidence" value="ECO:0007669"/>
    <property type="project" value="TreeGrafter"/>
</dbReference>
<dbReference type="Gene3D" id="3.90.226.10">
    <property type="entry name" value="2-enoyl-CoA Hydratase, Chain A, domain 1"/>
    <property type="match status" value="1"/>
</dbReference>